<dbReference type="PANTHER" id="PTHR31672">
    <property type="entry name" value="BNACNNG10540D PROTEIN"/>
    <property type="match status" value="1"/>
</dbReference>
<accession>A0ABR0UGX4</accession>
<dbReference type="Gene3D" id="3.80.10.10">
    <property type="entry name" value="Ribonuclease Inhibitor"/>
    <property type="match status" value="1"/>
</dbReference>
<dbReference type="EMBL" id="JABTTQ020002927">
    <property type="protein sequence ID" value="KAK6121241.1"/>
    <property type="molecule type" value="Genomic_DNA"/>
</dbReference>
<dbReference type="SUPFAM" id="SSF81383">
    <property type="entry name" value="F-box domain"/>
    <property type="match status" value="1"/>
</dbReference>
<evidence type="ECO:0000313" key="2">
    <source>
        <dbReference type="EMBL" id="KAK6121241.1"/>
    </source>
</evidence>
<evidence type="ECO:0000313" key="3">
    <source>
        <dbReference type="Proteomes" id="UP001318860"/>
    </source>
</evidence>
<dbReference type="InterPro" id="IPR032675">
    <property type="entry name" value="LRR_dom_sf"/>
</dbReference>
<dbReference type="PROSITE" id="PS50181">
    <property type="entry name" value="FBOX"/>
    <property type="match status" value="1"/>
</dbReference>
<reference evidence="2 3" key="1">
    <citation type="journal article" date="2021" name="Comput. Struct. Biotechnol. J.">
        <title>De novo genome assembly of the potent medicinal plant Rehmannia glutinosa using nanopore technology.</title>
        <authorList>
            <person name="Ma L."/>
            <person name="Dong C."/>
            <person name="Song C."/>
            <person name="Wang X."/>
            <person name="Zheng X."/>
            <person name="Niu Y."/>
            <person name="Chen S."/>
            <person name="Feng W."/>
        </authorList>
    </citation>
    <scope>NUCLEOTIDE SEQUENCE [LARGE SCALE GENOMIC DNA]</scope>
    <source>
        <strain evidence="2">DH-2019</strain>
    </source>
</reference>
<comment type="caution">
    <text evidence="2">The sequence shown here is derived from an EMBL/GenBank/DDBJ whole genome shotgun (WGS) entry which is preliminary data.</text>
</comment>
<dbReference type="Pfam" id="PF00646">
    <property type="entry name" value="F-box"/>
    <property type="match status" value="1"/>
</dbReference>
<evidence type="ECO:0000259" key="1">
    <source>
        <dbReference type="PROSITE" id="PS50181"/>
    </source>
</evidence>
<dbReference type="InterPro" id="IPR001810">
    <property type="entry name" value="F-box_dom"/>
</dbReference>
<organism evidence="2 3">
    <name type="scientific">Rehmannia glutinosa</name>
    <name type="common">Chinese foxglove</name>
    <dbReference type="NCBI Taxonomy" id="99300"/>
    <lineage>
        <taxon>Eukaryota</taxon>
        <taxon>Viridiplantae</taxon>
        <taxon>Streptophyta</taxon>
        <taxon>Embryophyta</taxon>
        <taxon>Tracheophyta</taxon>
        <taxon>Spermatophyta</taxon>
        <taxon>Magnoliopsida</taxon>
        <taxon>eudicotyledons</taxon>
        <taxon>Gunneridae</taxon>
        <taxon>Pentapetalae</taxon>
        <taxon>asterids</taxon>
        <taxon>lamiids</taxon>
        <taxon>Lamiales</taxon>
        <taxon>Orobanchaceae</taxon>
        <taxon>Rehmannieae</taxon>
        <taxon>Rehmannia</taxon>
    </lineage>
</organism>
<dbReference type="PANTHER" id="PTHR31672:SF13">
    <property type="entry name" value="F-BOX PROTEIN CPR30-LIKE"/>
    <property type="match status" value="1"/>
</dbReference>
<gene>
    <name evidence="2" type="ORF">DH2020_045015</name>
</gene>
<feature type="domain" description="F-box" evidence="1">
    <location>
        <begin position="35"/>
        <end position="80"/>
    </location>
</feature>
<dbReference type="InterPro" id="IPR036047">
    <property type="entry name" value="F-box-like_dom_sf"/>
</dbReference>
<dbReference type="Proteomes" id="UP001318860">
    <property type="component" value="Unassembled WGS sequence"/>
</dbReference>
<protein>
    <recommendedName>
        <fullName evidence="1">F-box domain-containing protein</fullName>
    </recommendedName>
</protein>
<proteinExistence type="predicted"/>
<sequence>MVLRGCKTRSEHVMFSGDNLIAEQQCVDTEASTSDFPLLELPVPIIHDILSRLPVTTILRCRCVSKSFLKLLKDPYFSKIHLARAPTLTTTLILQENLGKSGSLHFVPFNLSESTLPSCSSDDQNIQSYDSISGLPSLTKLNAELGFVTQRLSLVGSCNGLLCLFFNSSPLERPFYSICNPILGECIKLPRLATVAPFHMYSNHSGFGYCPRMKQYKVISFIDRPSELITSFDLEEEKFENVLPPPHFNLWYVNNVSWINIGVLRGCLCICYIYEDVEFVVWVMREYGVKESWTKEFSIDMKFYCKLQVEDLHRPIKFFGNGDLWFISSSDSLVSFSPQKRTFKELRSIGPWRIEVTAHDLSFVSLKDVMGEKRWKAAMPKGYLGQVGYNKFSHAGILGWKEKHNHTSIFGTKLSPA</sequence>
<dbReference type="SMART" id="SM00256">
    <property type="entry name" value="FBOX"/>
    <property type="match status" value="1"/>
</dbReference>
<dbReference type="InterPro" id="IPR050796">
    <property type="entry name" value="SCF_F-box_component"/>
</dbReference>
<name>A0ABR0UGX4_REHGL</name>
<keyword evidence="3" id="KW-1185">Reference proteome</keyword>